<evidence type="ECO:0000259" key="1">
    <source>
        <dbReference type="PROSITE" id="PS50914"/>
    </source>
</evidence>
<dbReference type="PROSITE" id="PS51257">
    <property type="entry name" value="PROKAR_LIPOPROTEIN"/>
    <property type="match status" value="1"/>
</dbReference>
<dbReference type="RefSeq" id="WP_184099877.1">
    <property type="nucleotide sequence ID" value="NZ_JACHHN010000003.1"/>
</dbReference>
<evidence type="ECO:0000313" key="3">
    <source>
        <dbReference type="Proteomes" id="UP000543030"/>
    </source>
</evidence>
<dbReference type="InterPro" id="IPR007055">
    <property type="entry name" value="BON_dom"/>
</dbReference>
<feature type="domain" description="BON" evidence="1">
    <location>
        <begin position="41"/>
        <end position="118"/>
    </location>
</feature>
<feature type="domain" description="BON" evidence="1">
    <location>
        <begin position="127"/>
        <end position="196"/>
    </location>
</feature>
<dbReference type="PANTHER" id="PTHR34606">
    <property type="entry name" value="BON DOMAIN-CONTAINING PROTEIN"/>
    <property type="match status" value="1"/>
</dbReference>
<gene>
    <name evidence="2" type="ORF">HNQ50_001925</name>
</gene>
<dbReference type="InterPro" id="IPR051686">
    <property type="entry name" value="Lipoprotein_DolP"/>
</dbReference>
<dbReference type="Proteomes" id="UP000543030">
    <property type="component" value="Unassembled WGS sequence"/>
</dbReference>
<dbReference type="AlphaFoldDB" id="A0A840RFY5"/>
<dbReference type="EMBL" id="JACHHN010000003">
    <property type="protein sequence ID" value="MBB5191202.1"/>
    <property type="molecule type" value="Genomic_DNA"/>
</dbReference>
<sequence length="203" mass="21127">MKGLLSKKGLAAAGVAVMIGLQGCVPLVFAGGAALGVLIGTDPRPAETIKADVDLGNRIGANINDTWKDQAHVNVNIFNGNVLLTGEVPDEAARSRVQQIAQSQPGVRRVYNSTVAGPVSSTTDRLNDAQLTTRVKTSIVSQSGMDSSGLHLVVVTERKVVYLLGIAKPDVADRAAQAASVVSGVEQVVKLVENQPQGPADRN</sequence>
<dbReference type="PANTHER" id="PTHR34606:SF4">
    <property type="entry name" value="OUTER MEMBRANE LIPOPROTEIN DOLP"/>
    <property type="match status" value="1"/>
</dbReference>
<reference evidence="2 3" key="1">
    <citation type="submission" date="2020-08" db="EMBL/GenBank/DDBJ databases">
        <title>Genomic Encyclopedia of Type Strains, Phase IV (KMG-IV): sequencing the most valuable type-strain genomes for metagenomic binning, comparative biology and taxonomic classification.</title>
        <authorList>
            <person name="Goeker M."/>
        </authorList>
    </citation>
    <scope>NUCLEOTIDE SEQUENCE [LARGE SCALE GENOMIC DNA]</scope>
    <source>
        <strain evidence="2 3">DSM 18233</strain>
    </source>
</reference>
<protein>
    <submittedName>
        <fullName evidence="2">Osmotically-inducible protein OsmY</fullName>
    </submittedName>
</protein>
<dbReference type="Gene3D" id="3.30.1340.30">
    <property type="match status" value="1"/>
</dbReference>
<organism evidence="2 3">
    <name type="scientific">Silvimonas terrae</name>
    <dbReference type="NCBI Taxonomy" id="300266"/>
    <lineage>
        <taxon>Bacteria</taxon>
        <taxon>Pseudomonadati</taxon>
        <taxon>Pseudomonadota</taxon>
        <taxon>Betaproteobacteria</taxon>
        <taxon>Neisseriales</taxon>
        <taxon>Chitinibacteraceae</taxon>
        <taxon>Silvimonas</taxon>
    </lineage>
</organism>
<comment type="caution">
    <text evidence="2">The sequence shown here is derived from an EMBL/GenBank/DDBJ whole genome shotgun (WGS) entry which is preliminary data.</text>
</comment>
<name>A0A840RFY5_9NEIS</name>
<dbReference type="PROSITE" id="PS50914">
    <property type="entry name" value="BON"/>
    <property type="match status" value="2"/>
</dbReference>
<keyword evidence="3" id="KW-1185">Reference proteome</keyword>
<accession>A0A840RFY5</accession>
<evidence type="ECO:0000313" key="2">
    <source>
        <dbReference type="EMBL" id="MBB5191202.1"/>
    </source>
</evidence>
<dbReference type="Pfam" id="PF04972">
    <property type="entry name" value="BON"/>
    <property type="match status" value="2"/>
</dbReference>
<proteinExistence type="predicted"/>